<dbReference type="EMBL" id="JAMDMJ010000003">
    <property type="protein sequence ID" value="MCY9594776.1"/>
    <property type="molecule type" value="Genomic_DNA"/>
</dbReference>
<proteinExistence type="predicted"/>
<dbReference type="Gene3D" id="3.10.180.10">
    <property type="entry name" value="2,3-Dihydroxybiphenyl 1,2-Dioxygenase, domain 1"/>
    <property type="match status" value="1"/>
</dbReference>
<evidence type="ECO:0000259" key="1">
    <source>
        <dbReference type="PROSITE" id="PS51819"/>
    </source>
</evidence>
<gene>
    <name evidence="2" type="ORF">M5X16_03185</name>
    <name evidence="3" type="ORF">PC41400_23795</name>
</gene>
<dbReference type="Proteomes" id="UP000288943">
    <property type="component" value="Chromosome"/>
</dbReference>
<reference evidence="2 5" key="2">
    <citation type="submission" date="2022-05" db="EMBL/GenBank/DDBJ databases">
        <title>Genome Sequencing of Bee-Associated Microbes.</title>
        <authorList>
            <person name="Dunlap C."/>
        </authorList>
    </citation>
    <scope>NUCLEOTIDE SEQUENCE [LARGE SCALE GENOMIC DNA]</scope>
    <source>
        <strain evidence="2 5">NRRL B-23120</strain>
    </source>
</reference>
<keyword evidence="5" id="KW-1185">Reference proteome</keyword>
<evidence type="ECO:0000313" key="4">
    <source>
        <dbReference type="Proteomes" id="UP000288943"/>
    </source>
</evidence>
<name>A0A410X1P7_9BACL</name>
<dbReference type="PROSITE" id="PS51819">
    <property type="entry name" value="VOC"/>
    <property type="match status" value="1"/>
</dbReference>
<accession>A0A410X1P7</accession>
<dbReference type="EMBL" id="CP026520">
    <property type="protein sequence ID" value="QAV20535.1"/>
    <property type="molecule type" value="Genomic_DNA"/>
</dbReference>
<dbReference type="AlphaFoldDB" id="A0A410X1P7"/>
<dbReference type="InterPro" id="IPR004360">
    <property type="entry name" value="Glyas_Fos-R_dOase_dom"/>
</dbReference>
<dbReference type="Pfam" id="PF00903">
    <property type="entry name" value="Glyoxalase"/>
    <property type="match status" value="1"/>
</dbReference>
<reference evidence="3 4" key="1">
    <citation type="submission" date="2018-01" db="EMBL/GenBank/DDBJ databases">
        <title>The whole genome sequencing and assembly of Paenibacillus chitinolyticus KCCM 41400 strain.</title>
        <authorList>
            <person name="Kim J.-Y."/>
            <person name="Park M.-K."/>
            <person name="Lee Y.-J."/>
            <person name="Yi H."/>
            <person name="Bahn Y.-S."/>
            <person name="Kim J.F."/>
            <person name="Lee D.-W."/>
        </authorList>
    </citation>
    <scope>NUCLEOTIDE SEQUENCE [LARGE SCALE GENOMIC DNA]</scope>
    <source>
        <strain evidence="3 4">KCCM 41400</strain>
    </source>
</reference>
<dbReference type="SUPFAM" id="SSF54593">
    <property type="entry name" value="Glyoxalase/Bleomycin resistance protein/Dihydroxybiphenyl dioxygenase"/>
    <property type="match status" value="1"/>
</dbReference>
<dbReference type="OrthoDB" id="2354281at2"/>
<dbReference type="RefSeq" id="WP_042230277.1">
    <property type="nucleotide sequence ID" value="NZ_CP026520.1"/>
</dbReference>
<evidence type="ECO:0000313" key="3">
    <source>
        <dbReference type="EMBL" id="QAV20535.1"/>
    </source>
</evidence>
<evidence type="ECO:0000313" key="2">
    <source>
        <dbReference type="EMBL" id="MCY9594776.1"/>
    </source>
</evidence>
<evidence type="ECO:0000313" key="5">
    <source>
        <dbReference type="Proteomes" id="UP001527202"/>
    </source>
</evidence>
<organism evidence="3 4">
    <name type="scientific">Paenibacillus chitinolyticus</name>
    <dbReference type="NCBI Taxonomy" id="79263"/>
    <lineage>
        <taxon>Bacteria</taxon>
        <taxon>Bacillati</taxon>
        <taxon>Bacillota</taxon>
        <taxon>Bacilli</taxon>
        <taxon>Bacillales</taxon>
        <taxon>Paenibacillaceae</taxon>
        <taxon>Paenibacillus</taxon>
    </lineage>
</organism>
<dbReference type="InterPro" id="IPR029068">
    <property type="entry name" value="Glyas_Bleomycin-R_OHBP_Dase"/>
</dbReference>
<dbReference type="KEGG" id="pchi:PC41400_23795"/>
<dbReference type="InterPro" id="IPR037523">
    <property type="entry name" value="VOC_core"/>
</dbReference>
<dbReference type="Proteomes" id="UP001527202">
    <property type="component" value="Unassembled WGS sequence"/>
</dbReference>
<sequence length="116" mass="12870">MKSPIQNKILTVFIPVSDIEQAASWYCKILGLPADGEVLFGHLYILPMQGAGIVLDSKIYSPETVFKAPVVQFATDDIEQSYAYMKSLGVRLVTGIENGHWFNFTDPDGNLLMVCK</sequence>
<protein>
    <submittedName>
        <fullName evidence="3">VOC family protein</fullName>
    </submittedName>
</protein>
<feature type="domain" description="VOC" evidence="1">
    <location>
        <begin position="8"/>
        <end position="116"/>
    </location>
</feature>
<dbReference type="GeneID" id="95377820"/>